<feature type="signal peptide" evidence="1">
    <location>
        <begin position="1"/>
        <end position="27"/>
    </location>
</feature>
<dbReference type="EMBL" id="FNKK01000002">
    <property type="protein sequence ID" value="SDQ87116.1"/>
    <property type="molecule type" value="Genomic_DNA"/>
</dbReference>
<reference evidence="2 3" key="1">
    <citation type="submission" date="2016-10" db="EMBL/GenBank/DDBJ databases">
        <authorList>
            <person name="de Groot N.N."/>
        </authorList>
    </citation>
    <scope>NUCLEOTIDE SEQUENCE [LARGE SCALE GENOMIC DNA]</scope>
    <source>
        <strain evidence="2 3">DSM 43794</strain>
    </source>
</reference>
<proteinExistence type="predicted"/>
<dbReference type="RefSeq" id="WP_093259140.1">
    <property type="nucleotide sequence ID" value="NZ_FNKK01000002.1"/>
</dbReference>
<protein>
    <submittedName>
        <fullName evidence="2">Enoyl reductase</fullName>
    </submittedName>
</protein>
<dbReference type="STRING" id="35622.SAMN04489764_2442"/>
<sequence>MSRRLVPAVAAALLAGLALPATPAVSAAPGDPDDVNAETFQDGRTVGVVLVGSRIRLSGSGVRGERGDGFRVQSPCWYEPFADPETMLRRKENESRIFGQFPGGGQTDVEEFLRPFREKAGEDGHWWRSAMNARDPNALECFSRLEPFVFVPANRTPPAGITRRQLADIARAALTVPEPRIRLNPDGKSYVNLPTFVWLDGIGETTRSVTATLPGIMSVTVVARLREIRIDAGTDASRAEVREDCGPTGRPYREGAEFTCGVRYLRSSADQPRDAYTMTVTTVWPVEIADDAVPAGYEPVEVEVTREVTVGEVQSTVERSTS</sequence>
<accession>A0A1H1EG17</accession>
<keyword evidence="3" id="KW-1185">Reference proteome</keyword>
<gene>
    <name evidence="2" type="ORF">SAMN04489764_2442</name>
</gene>
<dbReference type="Proteomes" id="UP000217103">
    <property type="component" value="Unassembled WGS sequence"/>
</dbReference>
<name>A0A1H1EG17_9ACTN</name>
<feature type="chain" id="PRO_5011627332" evidence="1">
    <location>
        <begin position="28"/>
        <end position="322"/>
    </location>
</feature>
<evidence type="ECO:0000256" key="1">
    <source>
        <dbReference type="SAM" id="SignalP"/>
    </source>
</evidence>
<organism evidence="2 3">
    <name type="scientific">Thermostaphylospora chromogena</name>
    <dbReference type="NCBI Taxonomy" id="35622"/>
    <lineage>
        <taxon>Bacteria</taxon>
        <taxon>Bacillati</taxon>
        <taxon>Actinomycetota</taxon>
        <taxon>Actinomycetes</taxon>
        <taxon>Streptosporangiales</taxon>
        <taxon>Thermomonosporaceae</taxon>
        <taxon>Thermostaphylospora</taxon>
    </lineage>
</organism>
<evidence type="ECO:0000313" key="3">
    <source>
        <dbReference type="Proteomes" id="UP000217103"/>
    </source>
</evidence>
<evidence type="ECO:0000313" key="2">
    <source>
        <dbReference type="EMBL" id="SDQ87116.1"/>
    </source>
</evidence>
<keyword evidence="1" id="KW-0732">Signal</keyword>
<dbReference type="OrthoDB" id="4072449at2"/>
<dbReference type="AlphaFoldDB" id="A0A1H1EG17"/>